<dbReference type="GeneID" id="54467972"/>
<reference evidence="3" key="3">
    <citation type="submission" date="2025-04" db="UniProtKB">
        <authorList>
            <consortium name="RefSeq"/>
        </authorList>
    </citation>
    <scope>IDENTIFICATION</scope>
    <source>
        <strain evidence="3">CBS 304.34</strain>
    </source>
</reference>
<evidence type="ECO:0000313" key="3">
    <source>
        <dbReference type="RefSeq" id="XP_033568566.1"/>
    </source>
</evidence>
<name>A0A6A6XYM9_9PEZI</name>
<dbReference type="Proteomes" id="UP000504636">
    <property type="component" value="Unplaced"/>
</dbReference>
<reference evidence="3" key="2">
    <citation type="submission" date="2020-04" db="EMBL/GenBank/DDBJ databases">
        <authorList>
            <consortium name="NCBI Genome Project"/>
        </authorList>
    </citation>
    <scope>NUCLEOTIDE SEQUENCE</scope>
    <source>
        <strain evidence="3">CBS 304.34</strain>
    </source>
</reference>
<keyword evidence="2" id="KW-1185">Reference proteome</keyword>
<evidence type="ECO:0000313" key="2">
    <source>
        <dbReference type="Proteomes" id="UP000504636"/>
    </source>
</evidence>
<evidence type="ECO:0000313" key="1">
    <source>
        <dbReference type="EMBL" id="KAF2801602.1"/>
    </source>
</evidence>
<protein>
    <submittedName>
        <fullName evidence="1 3">Uncharacterized protein</fullName>
    </submittedName>
</protein>
<reference evidence="1 3" key="1">
    <citation type="journal article" date="2020" name="Stud. Mycol.">
        <title>101 Dothideomycetes genomes: a test case for predicting lifestyles and emergence of pathogens.</title>
        <authorList>
            <person name="Haridas S."/>
            <person name="Albert R."/>
            <person name="Binder M."/>
            <person name="Bloem J."/>
            <person name="Labutti K."/>
            <person name="Salamov A."/>
            <person name="Andreopoulos B."/>
            <person name="Baker S."/>
            <person name="Barry K."/>
            <person name="Bills G."/>
            <person name="Bluhm B."/>
            <person name="Cannon C."/>
            <person name="Castanera R."/>
            <person name="Culley D."/>
            <person name="Daum C."/>
            <person name="Ezra D."/>
            <person name="Gonzalez J."/>
            <person name="Henrissat B."/>
            <person name="Kuo A."/>
            <person name="Liang C."/>
            <person name="Lipzen A."/>
            <person name="Lutzoni F."/>
            <person name="Magnuson J."/>
            <person name="Mondo S."/>
            <person name="Nolan M."/>
            <person name="Ohm R."/>
            <person name="Pangilinan J."/>
            <person name="Park H.-J."/>
            <person name="Ramirez L."/>
            <person name="Alfaro M."/>
            <person name="Sun H."/>
            <person name="Tritt A."/>
            <person name="Yoshinaga Y."/>
            <person name="Zwiers L.-H."/>
            <person name="Turgeon B."/>
            <person name="Goodwin S."/>
            <person name="Spatafora J."/>
            <person name="Crous P."/>
            <person name="Grigoriev I."/>
        </authorList>
    </citation>
    <scope>NUCLEOTIDE SEQUENCE</scope>
    <source>
        <strain evidence="1 3">CBS 304.34</strain>
    </source>
</reference>
<organism evidence="1">
    <name type="scientific">Mytilinidion resinicola</name>
    <dbReference type="NCBI Taxonomy" id="574789"/>
    <lineage>
        <taxon>Eukaryota</taxon>
        <taxon>Fungi</taxon>
        <taxon>Dikarya</taxon>
        <taxon>Ascomycota</taxon>
        <taxon>Pezizomycotina</taxon>
        <taxon>Dothideomycetes</taxon>
        <taxon>Pleosporomycetidae</taxon>
        <taxon>Mytilinidiales</taxon>
        <taxon>Mytilinidiaceae</taxon>
        <taxon>Mytilinidion</taxon>
    </lineage>
</organism>
<proteinExistence type="predicted"/>
<dbReference type="AlphaFoldDB" id="A0A6A6XYM9"/>
<sequence>MAPTRVAGVSNSDSFSHNAKSYQIPSRTSRFSGFLASFAMRFTAMFSTNRRRQFVRNVVLLEHLDNDFVPDLGTISAASRKAALLCQELPLLHVKFVMYFGINFYPVFNYGPEVAANQKMSYQEFEEMSQWMLELKRGKDTAKKCTFSIQVPDLFDQRSISRCLKARKIWPVNFFWFLANQATIDEINGVPWAPEDTPDTKYLI</sequence>
<dbReference type="RefSeq" id="XP_033568566.1">
    <property type="nucleotide sequence ID" value="XM_033727079.1"/>
</dbReference>
<dbReference type="EMBL" id="MU003729">
    <property type="protein sequence ID" value="KAF2801602.1"/>
    <property type="molecule type" value="Genomic_DNA"/>
</dbReference>
<gene>
    <name evidence="1 3" type="ORF">BDZ99DRAFT_553116</name>
</gene>
<accession>A0A6A6XYM9</accession>